<dbReference type="GeneID" id="25739183"/>
<evidence type="ECO:0000313" key="5">
    <source>
        <dbReference type="EMBL" id="KIZ01659.1"/>
    </source>
</evidence>
<feature type="signal peptide" evidence="3">
    <location>
        <begin position="1"/>
        <end position="21"/>
    </location>
</feature>
<dbReference type="PRINTS" id="PR00421">
    <property type="entry name" value="THIOREDOXIN"/>
</dbReference>
<gene>
    <name evidence="5" type="ORF">MNEG_6307</name>
</gene>
<keyword evidence="6" id="KW-1185">Reference proteome</keyword>
<evidence type="ECO:0000259" key="4">
    <source>
        <dbReference type="PROSITE" id="PS51352"/>
    </source>
</evidence>
<dbReference type="EC" id="5.3.4.1" evidence="5"/>
<dbReference type="GO" id="GO:0005783">
    <property type="term" value="C:endoplasmic reticulum"/>
    <property type="evidence" value="ECO:0007669"/>
    <property type="project" value="TreeGrafter"/>
</dbReference>
<comment type="similarity">
    <text evidence="1">Belongs to the protein disulfide isomerase family.</text>
</comment>
<dbReference type="CDD" id="cd02961">
    <property type="entry name" value="PDI_a_family"/>
    <property type="match status" value="1"/>
</dbReference>
<dbReference type="GO" id="GO:0006457">
    <property type="term" value="P:protein folding"/>
    <property type="evidence" value="ECO:0007669"/>
    <property type="project" value="TreeGrafter"/>
</dbReference>
<dbReference type="STRING" id="145388.A0A0D2L360"/>
<feature type="non-terminal residue" evidence="5">
    <location>
        <position position="181"/>
    </location>
</feature>
<dbReference type="Pfam" id="PF00085">
    <property type="entry name" value="Thioredoxin"/>
    <property type="match status" value="1"/>
</dbReference>
<dbReference type="RefSeq" id="XP_013900678.1">
    <property type="nucleotide sequence ID" value="XM_014045224.1"/>
</dbReference>
<keyword evidence="3" id="KW-0732">Signal</keyword>
<dbReference type="OrthoDB" id="10264505at2759"/>
<organism evidence="5 6">
    <name type="scientific">Monoraphidium neglectum</name>
    <dbReference type="NCBI Taxonomy" id="145388"/>
    <lineage>
        <taxon>Eukaryota</taxon>
        <taxon>Viridiplantae</taxon>
        <taxon>Chlorophyta</taxon>
        <taxon>core chlorophytes</taxon>
        <taxon>Chlorophyceae</taxon>
        <taxon>CS clade</taxon>
        <taxon>Sphaeropleales</taxon>
        <taxon>Selenastraceae</taxon>
        <taxon>Monoraphidium</taxon>
    </lineage>
</organism>
<keyword evidence="5" id="KW-0413">Isomerase</keyword>
<dbReference type="InterPro" id="IPR036249">
    <property type="entry name" value="Thioredoxin-like_sf"/>
</dbReference>
<dbReference type="PROSITE" id="PS51257">
    <property type="entry name" value="PROKAR_LIPOPROTEIN"/>
    <property type="match status" value="1"/>
</dbReference>
<dbReference type="InterPro" id="IPR051063">
    <property type="entry name" value="PDI"/>
</dbReference>
<dbReference type="AlphaFoldDB" id="A0A0D2L360"/>
<reference evidence="5 6" key="1">
    <citation type="journal article" date="2013" name="BMC Genomics">
        <title>Reconstruction of the lipid metabolism for the microalga Monoraphidium neglectum from its genome sequence reveals characteristics suitable for biofuel production.</title>
        <authorList>
            <person name="Bogen C."/>
            <person name="Al-Dilaimi A."/>
            <person name="Albersmeier A."/>
            <person name="Wichmann J."/>
            <person name="Grundmann M."/>
            <person name="Rupp O."/>
            <person name="Lauersen K.J."/>
            <person name="Blifernez-Klassen O."/>
            <person name="Kalinowski J."/>
            <person name="Goesmann A."/>
            <person name="Mussgnug J.H."/>
            <person name="Kruse O."/>
        </authorList>
    </citation>
    <scope>NUCLEOTIDE SEQUENCE [LARGE SCALE GENOMIC DNA]</scope>
    <source>
        <strain evidence="5 6">SAG 48.87</strain>
    </source>
</reference>
<dbReference type="EMBL" id="KK101231">
    <property type="protein sequence ID" value="KIZ01659.1"/>
    <property type="molecule type" value="Genomic_DNA"/>
</dbReference>
<dbReference type="KEGG" id="mng:MNEG_6307"/>
<feature type="chain" id="PRO_5002246622" evidence="3">
    <location>
        <begin position="22"/>
        <end position="181"/>
    </location>
</feature>
<evidence type="ECO:0000256" key="1">
    <source>
        <dbReference type="ARBA" id="ARBA00006347"/>
    </source>
</evidence>
<dbReference type="InterPro" id="IPR017937">
    <property type="entry name" value="Thioredoxin_CS"/>
</dbReference>
<accession>A0A0D2L360</accession>
<sequence length="181" mass="19358">MSRGQLVALVVLALGVVACHASDDPTVSLKGVHDLTPDTFDSIVNGGKHALVEFYAPWCGHCKRMTEDYKKLGQLVESDPKLKARVIVAKVNADEHRSLGQRFDVKGFPTIKLFPRGKAPTKDSAERCAGQGGGDLRRATADAAGQEACDDADAPHAAHYEGARTSDAFAKFLLDKVAADK</sequence>
<dbReference type="PANTHER" id="PTHR45672:SF11">
    <property type="entry name" value="PROTEIN DISULFIDE-ISOMERASE C17H9.14C"/>
    <property type="match status" value="1"/>
</dbReference>
<protein>
    <submittedName>
        <fullName evidence="5">Protein disulfide isomerase family A, member 6</fullName>
        <ecNumber evidence="5">5.3.4.1</ecNumber>
    </submittedName>
</protein>
<dbReference type="PROSITE" id="PS51352">
    <property type="entry name" value="THIOREDOXIN_2"/>
    <property type="match status" value="1"/>
</dbReference>
<dbReference type="PANTHER" id="PTHR45672">
    <property type="entry name" value="PROTEIN DISULFIDE-ISOMERASE C17H9.14C-RELATED"/>
    <property type="match status" value="1"/>
</dbReference>
<proteinExistence type="inferred from homology"/>
<dbReference type="SUPFAM" id="SSF52833">
    <property type="entry name" value="Thioredoxin-like"/>
    <property type="match status" value="1"/>
</dbReference>
<name>A0A0D2L360_9CHLO</name>
<dbReference type="GO" id="GO:0003756">
    <property type="term" value="F:protein disulfide isomerase activity"/>
    <property type="evidence" value="ECO:0007669"/>
    <property type="project" value="UniProtKB-EC"/>
</dbReference>
<evidence type="ECO:0000256" key="3">
    <source>
        <dbReference type="SAM" id="SignalP"/>
    </source>
</evidence>
<dbReference type="Gene3D" id="3.40.30.10">
    <property type="entry name" value="Glutaredoxin"/>
    <property type="match status" value="1"/>
</dbReference>
<dbReference type="PROSITE" id="PS00194">
    <property type="entry name" value="THIOREDOXIN_1"/>
    <property type="match status" value="1"/>
</dbReference>
<feature type="region of interest" description="Disordered" evidence="2">
    <location>
        <begin position="116"/>
        <end position="145"/>
    </location>
</feature>
<dbReference type="Proteomes" id="UP000054498">
    <property type="component" value="Unassembled WGS sequence"/>
</dbReference>
<feature type="domain" description="Thioredoxin" evidence="4">
    <location>
        <begin position="12"/>
        <end position="179"/>
    </location>
</feature>
<dbReference type="InterPro" id="IPR013766">
    <property type="entry name" value="Thioredoxin_domain"/>
</dbReference>
<evidence type="ECO:0000313" key="6">
    <source>
        <dbReference type="Proteomes" id="UP000054498"/>
    </source>
</evidence>
<evidence type="ECO:0000256" key="2">
    <source>
        <dbReference type="SAM" id="MobiDB-lite"/>
    </source>
</evidence>